<accession>A0AB39VMJ5</accession>
<reference evidence="3" key="1">
    <citation type="submission" date="2024-07" db="EMBL/GenBank/DDBJ databases">
        <authorList>
            <person name="Biller S.J."/>
        </authorList>
    </citation>
    <scope>NUCLEOTIDE SEQUENCE</scope>
    <source>
        <strain evidence="3">WC2420</strain>
    </source>
</reference>
<name>A0AB39VMJ5_9GAMM</name>
<feature type="compositionally biased region" description="Pro residues" evidence="1">
    <location>
        <begin position="87"/>
        <end position="98"/>
    </location>
</feature>
<dbReference type="EMBL" id="CP165628">
    <property type="protein sequence ID" value="XDU70998.1"/>
    <property type="molecule type" value="Genomic_DNA"/>
</dbReference>
<proteinExistence type="predicted"/>
<keyword evidence="2" id="KW-0472">Membrane</keyword>
<feature type="region of interest" description="Disordered" evidence="1">
    <location>
        <begin position="76"/>
        <end position="98"/>
    </location>
</feature>
<dbReference type="RefSeq" id="WP_369788409.1">
    <property type="nucleotide sequence ID" value="NZ_CP165628.1"/>
</dbReference>
<protein>
    <submittedName>
        <fullName evidence="3">Uncharacterized protein</fullName>
    </submittedName>
</protein>
<keyword evidence="2" id="KW-0812">Transmembrane</keyword>
<keyword evidence="2" id="KW-1133">Transmembrane helix</keyword>
<feature type="compositionally biased region" description="Basic and acidic residues" evidence="1">
    <location>
        <begin position="76"/>
        <end position="86"/>
    </location>
</feature>
<organism evidence="3">
    <name type="scientific">Rouxiella sp. WC2420</name>
    <dbReference type="NCBI Taxonomy" id="3234145"/>
    <lineage>
        <taxon>Bacteria</taxon>
        <taxon>Pseudomonadati</taxon>
        <taxon>Pseudomonadota</taxon>
        <taxon>Gammaproteobacteria</taxon>
        <taxon>Enterobacterales</taxon>
        <taxon>Yersiniaceae</taxon>
        <taxon>Rouxiella</taxon>
    </lineage>
</organism>
<evidence type="ECO:0000256" key="1">
    <source>
        <dbReference type="SAM" id="MobiDB-lite"/>
    </source>
</evidence>
<evidence type="ECO:0000256" key="2">
    <source>
        <dbReference type="SAM" id="Phobius"/>
    </source>
</evidence>
<feature type="transmembrane region" description="Helical" evidence="2">
    <location>
        <begin position="50"/>
        <end position="66"/>
    </location>
</feature>
<feature type="transmembrane region" description="Helical" evidence="2">
    <location>
        <begin position="26"/>
        <end position="44"/>
    </location>
</feature>
<evidence type="ECO:0000313" key="3">
    <source>
        <dbReference type="EMBL" id="XDU70998.1"/>
    </source>
</evidence>
<dbReference type="AlphaFoldDB" id="A0AB39VMJ5"/>
<gene>
    <name evidence="3" type="ORF">AB3G37_15665</name>
</gene>
<sequence length="98" mass="11576">MEKRKVLDEGRQLKRLNAETRKISHVHKWFAIVAALDCVLVYFYDRDMRNVVFSGAVCLVCTYLWLDGRRKSRGYRREYREKHDKPSPPPTPPTPPES</sequence>